<dbReference type="AlphaFoldDB" id="A0A0F9P7T1"/>
<feature type="transmembrane region" description="Helical" evidence="1">
    <location>
        <begin position="369"/>
        <end position="386"/>
    </location>
</feature>
<dbReference type="EMBL" id="LAZR01006808">
    <property type="protein sequence ID" value="KKM89492.1"/>
    <property type="molecule type" value="Genomic_DNA"/>
</dbReference>
<keyword evidence="1" id="KW-1133">Transmembrane helix</keyword>
<evidence type="ECO:0000256" key="1">
    <source>
        <dbReference type="SAM" id="Phobius"/>
    </source>
</evidence>
<protein>
    <submittedName>
        <fullName evidence="2">Uncharacterized protein</fullName>
    </submittedName>
</protein>
<gene>
    <name evidence="2" type="ORF">LCGC14_1248060</name>
</gene>
<keyword evidence="1" id="KW-0812">Transmembrane</keyword>
<organism evidence="2">
    <name type="scientific">marine sediment metagenome</name>
    <dbReference type="NCBI Taxonomy" id="412755"/>
    <lineage>
        <taxon>unclassified sequences</taxon>
        <taxon>metagenomes</taxon>
        <taxon>ecological metagenomes</taxon>
    </lineage>
</organism>
<sequence>MSISQRIKDRLGIDLDAAHLISRIRELEKWKSNAEPTINNNTNGIQSLLSDLKELVSDINTNLLPRIQSAQTNAEAAIKRVDVSVNNTKIELKNYTDSTVEAAKSSFADYIDSEMLKTQSTLKSYTDQALVNIESKLATALNASKIELKVYTNNQITNVQSTLKNYTDTIIQDTKNILKNYTDTTITDLKSYTDNVINQINTVANNALTKSNNAMNKAQTALAEIPVAIENAKTTLKSYTDSTINSLKTYTDDISNQIKVIATDALDKAEVAVGYAQTLVNKIAAAGTQLATDVDDLRVASNELMTVLSNEFINIRSQFVSFGNALYSSAIQIVNSAEFVKNEFIEAVGQIQTPLKHVFTYAERARKHAIWFLPYNIFMTIYWGFLK</sequence>
<proteinExistence type="predicted"/>
<keyword evidence="1" id="KW-0472">Membrane</keyword>
<name>A0A0F9P7T1_9ZZZZ</name>
<evidence type="ECO:0000313" key="2">
    <source>
        <dbReference type="EMBL" id="KKM89492.1"/>
    </source>
</evidence>
<comment type="caution">
    <text evidence="2">The sequence shown here is derived from an EMBL/GenBank/DDBJ whole genome shotgun (WGS) entry which is preliminary data.</text>
</comment>
<accession>A0A0F9P7T1</accession>
<dbReference type="Gene3D" id="1.20.120.20">
    <property type="entry name" value="Apolipoprotein"/>
    <property type="match status" value="1"/>
</dbReference>
<reference evidence="2" key="1">
    <citation type="journal article" date="2015" name="Nature">
        <title>Complex archaea that bridge the gap between prokaryotes and eukaryotes.</title>
        <authorList>
            <person name="Spang A."/>
            <person name="Saw J.H."/>
            <person name="Jorgensen S.L."/>
            <person name="Zaremba-Niedzwiedzka K."/>
            <person name="Martijn J."/>
            <person name="Lind A.E."/>
            <person name="van Eijk R."/>
            <person name="Schleper C."/>
            <person name="Guy L."/>
            <person name="Ettema T.J."/>
        </authorList>
    </citation>
    <scope>NUCLEOTIDE SEQUENCE</scope>
</reference>